<protein>
    <recommendedName>
        <fullName evidence="1">N-acetyltransferase domain-containing protein</fullName>
    </recommendedName>
</protein>
<keyword evidence="3" id="KW-1185">Reference proteome</keyword>
<dbReference type="GO" id="GO:0016747">
    <property type="term" value="F:acyltransferase activity, transferring groups other than amino-acyl groups"/>
    <property type="evidence" value="ECO:0007669"/>
    <property type="project" value="InterPro"/>
</dbReference>
<dbReference type="InterPro" id="IPR000182">
    <property type="entry name" value="GNAT_dom"/>
</dbReference>
<name>A0A968GF90_9SPIO</name>
<dbReference type="SUPFAM" id="SSF55729">
    <property type="entry name" value="Acyl-CoA N-acyltransferases (Nat)"/>
    <property type="match status" value="1"/>
</dbReference>
<dbReference type="EMBL" id="JAATLM010000001">
    <property type="protein sequence ID" value="NIZ69521.1"/>
    <property type="molecule type" value="Genomic_DNA"/>
</dbReference>
<sequence>MKVMLLLRTYHHDDYSAIMQLLLSLDKTLDEDEIARLQPLLINNYTIVCEVLGKIVGYALFFVDQGHIFSLRTQANMPEQEDIIHALLRRIQEKATESKLTQVTINNIPIYQYLLNFGFKESNNPTLLSKNIP</sequence>
<proteinExistence type="predicted"/>
<feature type="domain" description="N-acetyltransferase" evidence="1">
    <location>
        <begin position="5"/>
        <end position="133"/>
    </location>
</feature>
<evidence type="ECO:0000313" key="2">
    <source>
        <dbReference type="EMBL" id="NIZ69521.1"/>
    </source>
</evidence>
<evidence type="ECO:0000313" key="3">
    <source>
        <dbReference type="Proteomes" id="UP000778951"/>
    </source>
</evidence>
<accession>A0A968GF90</accession>
<dbReference type="RefSeq" id="WP_167695608.1">
    <property type="nucleotide sequence ID" value="NZ_JAATLL010000003.1"/>
</dbReference>
<dbReference type="Proteomes" id="UP000778951">
    <property type="component" value="Unassembled WGS sequence"/>
</dbReference>
<comment type="caution">
    <text evidence="2">The sequence shown here is derived from an EMBL/GenBank/DDBJ whole genome shotgun (WGS) entry which is preliminary data.</text>
</comment>
<evidence type="ECO:0000259" key="1">
    <source>
        <dbReference type="PROSITE" id="PS51186"/>
    </source>
</evidence>
<dbReference type="AlphaFoldDB" id="A0A968GF90"/>
<dbReference type="InterPro" id="IPR016181">
    <property type="entry name" value="Acyl_CoA_acyltransferase"/>
</dbReference>
<organism evidence="2 3">
    <name type="scientific">Entomospira culicis</name>
    <dbReference type="NCBI Taxonomy" id="2719989"/>
    <lineage>
        <taxon>Bacteria</taxon>
        <taxon>Pseudomonadati</taxon>
        <taxon>Spirochaetota</taxon>
        <taxon>Spirochaetia</taxon>
        <taxon>Spirochaetales</taxon>
        <taxon>Spirochaetaceae</taxon>
        <taxon>Entomospira</taxon>
    </lineage>
</organism>
<dbReference type="PROSITE" id="PS51186">
    <property type="entry name" value="GNAT"/>
    <property type="match status" value="1"/>
</dbReference>
<reference evidence="2" key="1">
    <citation type="submission" date="2020-03" db="EMBL/GenBank/DDBJ databases">
        <title>Spirochaetal bacteria isolated from arthropods constitute a novel genus Entomospira genus novum within the order Spirochaetales.</title>
        <authorList>
            <person name="Grana-Miraglia L."/>
            <person name="Sikutova S."/>
            <person name="Fingerle V."/>
            <person name="Sing A."/>
            <person name="Castillo-Ramirez S."/>
            <person name="Margos G."/>
            <person name="Rudolf I."/>
        </authorList>
    </citation>
    <scope>NUCLEOTIDE SEQUENCE</scope>
    <source>
        <strain evidence="2">BR149</strain>
    </source>
</reference>
<dbReference type="Gene3D" id="3.40.630.30">
    <property type="match status" value="1"/>
</dbReference>
<gene>
    <name evidence="2" type="ORF">HCT48_04740</name>
</gene>